<feature type="coiled-coil region" evidence="1">
    <location>
        <begin position="133"/>
        <end position="160"/>
    </location>
</feature>
<organism evidence="2 3">
    <name type="scientific">Saltatorellus ferox</name>
    <dbReference type="NCBI Taxonomy" id="2528018"/>
    <lineage>
        <taxon>Bacteria</taxon>
        <taxon>Pseudomonadati</taxon>
        <taxon>Planctomycetota</taxon>
        <taxon>Planctomycetia</taxon>
        <taxon>Planctomycetia incertae sedis</taxon>
        <taxon>Saltatorellus</taxon>
    </lineage>
</organism>
<keyword evidence="1" id="KW-0175">Coiled coil</keyword>
<dbReference type="RefSeq" id="WP_145195361.1">
    <property type="nucleotide sequence ID" value="NZ_CP036434.1"/>
</dbReference>
<dbReference type="OrthoDB" id="9807941at2"/>
<dbReference type="Proteomes" id="UP000320390">
    <property type="component" value="Chromosome"/>
</dbReference>
<sequence>MLTTSATLVFLFVTSGLAALAVHEYLGSGRKRRGVSDADSLRRVRAEIEGGQRIELDEIQALIGGLKMEQQTLASELERRSQAFTREGAQHEAALAVVFQEMRNGNSELRHDLDHLNRIMAEMGTQIVSASRASVSREEAQALIERVDSLERSLQSQDLRLCALDDSMSGVVKALAPDDTDLKRIKGIGAALEQTLKGLGVETIDQVANLSIDQIETLSEKLGSFASRIERDGWVEQAKALQAASAIG</sequence>
<evidence type="ECO:0000256" key="1">
    <source>
        <dbReference type="SAM" id="Coils"/>
    </source>
</evidence>
<name>A0A518ENV7_9BACT</name>
<protein>
    <submittedName>
        <fullName evidence="2">NADH dehydrogenase subunit E</fullName>
    </submittedName>
</protein>
<dbReference type="Gene3D" id="1.10.150.20">
    <property type="entry name" value="5' to 3' exonuclease, C-terminal subdomain"/>
    <property type="match status" value="1"/>
</dbReference>
<keyword evidence="3" id="KW-1185">Reference proteome</keyword>
<evidence type="ECO:0000313" key="3">
    <source>
        <dbReference type="Proteomes" id="UP000320390"/>
    </source>
</evidence>
<proteinExistence type="predicted"/>
<accession>A0A518ENV7</accession>
<reference evidence="2 3" key="1">
    <citation type="submission" date="2019-02" db="EMBL/GenBank/DDBJ databases">
        <title>Deep-cultivation of Planctomycetes and their phenomic and genomic characterization uncovers novel biology.</title>
        <authorList>
            <person name="Wiegand S."/>
            <person name="Jogler M."/>
            <person name="Boedeker C."/>
            <person name="Pinto D."/>
            <person name="Vollmers J."/>
            <person name="Rivas-Marin E."/>
            <person name="Kohn T."/>
            <person name="Peeters S.H."/>
            <person name="Heuer A."/>
            <person name="Rast P."/>
            <person name="Oberbeckmann S."/>
            <person name="Bunk B."/>
            <person name="Jeske O."/>
            <person name="Meyerdierks A."/>
            <person name="Storesund J.E."/>
            <person name="Kallscheuer N."/>
            <person name="Luecker S."/>
            <person name="Lage O.M."/>
            <person name="Pohl T."/>
            <person name="Merkel B.J."/>
            <person name="Hornburger P."/>
            <person name="Mueller R.-W."/>
            <person name="Bruemmer F."/>
            <person name="Labrenz M."/>
            <person name="Spormann A.M."/>
            <person name="Op den Camp H."/>
            <person name="Overmann J."/>
            <person name="Amann R."/>
            <person name="Jetten M.S.M."/>
            <person name="Mascher T."/>
            <person name="Medema M.H."/>
            <person name="Devos D.P."/>
            <person name="Kaster A.-K."/>
            <person name="Ovreas L."/>
            <person name="Rohde M."/>
            <person name="Galperin M.Y."/>
            <person name="Jogler C."/>
        </authorList>
    </citation>
    <scope>NUCLEOTIDE SEQUENCE [LARGE SCALE GENOMIC DNA]</scope>
    <source>
        <strain evidence="2 3">Poly30</strain>
    </source>
</reference>
<evidence type="ECO:0000313" key="2">
    <source>
        <dbReference type="EMBL" id="QDV05770.1"/>
    </source>
</evidence>
<gene>
    <name evidence="2" type="ORF">Poly30_12720</name>
</gene>
<dbReference type="EMBL" id="CP036434">
    <property type="protein sequence ID" value="QDV05770.1"/>
    <property type="molecule type" value="Genomic_DNA"/>
</dbReference>
<dbReference type="AlphaFoldDB" id="A0A518ENV7"/>